<evidence type="ECO:0000313" key="1">
    <source>
        <dbReference type="EMBL" id="VFK08559.1"/>
    </source>
</evidence>
<dbReference type="AlphaFoldDB" id="A0A450VUU6"/>
<protein>
    <submittedName>
        <fullName evidence="1">Uncharacterized protein</fullName>
    </submittedName>
</protein>
<dbReference type="EMBL" id="CAADFM010000018">
    <property type="protein sequence ID" value="VFK08559.1"/>
    <property type="molecule type" value="Genomic_DNA"/>
</dbReference>
<accession>A0A450VUU6</accession>
<name>A0A450VUU6_9GAMM</name>
<gene>
    <name evidence="1" type="ORF">BECKLPF1236A_GA0070988_1001813</name>
</gene>
<proteinExistence type="predicted"/>
<organism evidence="1">
    <name type="scientific">Candidatus Kentrum sp. LPFa</name>
    <dbReference type="NCBI Taxonomy" id="2126335"/>
    <lineage>
        <taxon>Bacteria</taxon>
        <taxon>Pseudomonadati</taxon>
        <taxon>Pseudomonadota</taxon>
        <taxon>Gammaproteobacteria</taxon>
        <taxon>Candidatus Kentrum</taxon>
    </lineage>
</organism>
<sequence length="67" mass="8040">MKPWIVTYLWRFDSPFLGHILFGHMSALRAKSERERILARRITRIFAFRYLEIDAFAKIRGINELSL</sequence>
<reference evidence="1" key="1">
    <citation type="submission" date="2019-02" db="EMBL/GenBank/DDBJ databases">
        <authorList>
            <person name="Gruber-Vodicka R. H."/>
            <person name="Seah K. B. B."/>
        </authorList>
    </citation>
    <scope>NUCLEOTIDE SEQUENCE</scope>
    <source>
        <strain evidence="1">BECK_S312</strain>
    </source>
</reference>